<dbReference type="EMBL" id="JAODNV010000009">
    <property type="protein sequence ID" value="MCT8990464.1"/>
    <property type="molecule type" value="Genomic_DNA"/>
</dbReference>
<dbReference type="Proteomes" id="UP001149009">
    <property type="component" value="Unassembled WGS sequence"/>
</dbReference>
<dbReference type="InterPro" id="IPR032466">
    <property type="entry name" value="Metal_Hydrolase"/>
</dbReference>
<dbReference type="Gene3D" id="3.20.20.140">
    <property type="entry name" value="Metal-dependent hydrolases"/>
    <property type="match status" value="1"/>
</dbReference>
<dbReference type="AlphaFoldDB" id="A0A9X2X9A5"/>
<dbReference type="RefSeq" id="WP_261515342.1">
    <property type="nucleotide sequence ID" value="NZ_JAODNV010000009.1"/>
</dbReference>
<dbReference type="SUPFAM" id="SSF51556">
    <property type="entry name" value="Metallo-dependent hydrolases"/>
    <property type="match status" value="1"/>
</dbReference>
<protein>
    <submittedName>
        <fullName evidence="3">Amidohydrolase family protein</fullName>
    </submittedName>
</protein>
<keyword evidence="4" id="KW-1185">Reference proteome</keyword>
<feature type="domain" description="Amidohydrolase-related" evidence="2">
    <location>
        <begin position="4"/>
        <end position="328"/>
    </location>
</feature>
<dbReference type="InterPro" id="IPR032465">
    <property type="entry name" value="ACMSD"/>
</dbReference>
<sequence length="336" mass="37031">MKIIDSHFHWWPRSVLEHLHKRHGFPRADPNERGGYTYKGAGGRSGTVASWAEWFDLDRQLEAMDALGHDISVVLSIGPLSIAFSELPVEEGRDLAMMWNEEMAGAQRRYPGRVWASAAVPLSDTGAALDVLDHAVSKLGLMGVNLPGSVGREGRIDDERLEPFYKRVEELGLPIFLHPTDAVFADLLEGYNGALHLSLGRVVEVSVAASRLVLSGIMERYPGLKLVLSHTGGALPYQSGRMDKNTKTAGLPRPVSTYLKRMYTDTVSPHSAGMKFAIEYYGIDNVMYGTDYPCWDPATALRLLDEIGLSSEDREKLFHENAIRILGLKDAAAQAA</sequence>
<dbReference type="GO" id="GO:0016831">
    <property type="term" value="F:carboxy-lyase activity"/>
    <property type="evidence" value="ECO:0007669"/>
    <property type="project" value="InterPro"/>
</dbReference>
<dbReference type="PANTHER" id="PTHR21240">
    <property type="entry name" value="2-AMINO-3-CARBOXYLMUCONATE-6-SEMIALDEHYDE DECARBOXYLASE"/>
    <property type="match status" value="1"/>
</dbReference>
<dbReference type="GO" id="GO:0005737">
    <property type="term" value="C:cytoplasm"/>
    <property type="evidence" value="ECO:0007669"/>
    <property type="project" value="TreeGrafter"/>
</dbReference>
<evidence type="ECO:0000259" key="2">
    <source>
        <dbReference type="Pfam" id="PF04909"/>
    </source>
</evidence>
<reference evidence="3" key="1">
    <citation type="submission" date="2022-08" db="EMBL/GenBank/DDBJ databases">
        <title>Chelativorans sichuanense sp. nov., a paraffin oil-degrading bacterium isolated from a mixture of oil-based drill cuttings and paddy soil.</title>
        <authorList>
            <person name="Yu J."/>
            <person name="Liu H."/>
            <person name="Chen Q."/>
        </authorList>
    </citation>
    <scope>NUCLEOTIDE SEQUENCE</scope>
    <source>
        <strain evidence="3">SCAU 2101</strain>
    </source>
</reference>
<dbReference type="PANTHER" id="PTHR21240:SF28">
    <property type="entry name" value="ISO-OROTATE DECARBOXYLASE (EUROFUNG)"/>
    <property type="match status" value="1"/>
</dbReference>
<evidence type="ECO:0000313" key="4">
    <source>
        <dbReference type="Proteomes" id="UP001149009"/>
    </source>
</evidence>
<dbReference type="InterPro" id="IPR006680">
    <property type="entry name" value="Amidohydro-rel"/>
</dbReference>
<gene>
    <name evidence="3" type="ORF">NYR54_09195</name>
</gene>
<keyword evidence="1" id="KW-0456">Lyase</keyword>
<evidence type="ECO:0000256" key="1">
    <source>
        <dbReference type="ARBA" id="ARBA00023239"/>
    </source>
</evidence>
<dbReference type="GO" id="GO:0019748">
    <property type="term" value="P:secondary metabolic process"/>
    <property type="evidence" value="ECO:0007669"/>
    <property type="project" value="TreeGrafter"/>
</dbReference>
<accession>A0A9X2X9A5</accession>
<comment type="caution">
    <text evidence="3">The sequence shown here is derived from an EMBL/GenBank/DDBJ whole genome shotgun (WGS) entry which is preliminary data.</text>
</comment>
<dbReference type="GO" id="GO:0016787">
    <property type="term" value="F:hydrolase activity"/>
    <property type="evidence" value="ECO:0007669"/>
    <property type="project" value="InterPro"/>
</dbReference>
<name>A0A9X2X9A5_9HYPH</name>
<evidence type="ECO:0000313" key="3">
    <source>
        <dbReference type="EMBL" id="MCT8990464.1"/>
    </source>
</evidence>
<proteinExistence type="predicted"/>
<dbReference type="Pfam" id="PF04909">
    <property type="entry name" value="Amidohydro_2"/>
    <property type="match status" value="1"/>
</dbReference>
<organism evidence="3 4">
    <name type="scientific">Chelativorans petroleitrophicus</name>
    <dbReference type="NCBI Taxonomy" id="2975484"/>
    <lineage>
        <taxon>Bacteria</taxon>
        <taxon>Pseudomonadati</taxon>
        <taxon>Pseudomonadota</taxon>
        <taxon>Alphaproteobacteria</taxon>
        <taxon>Hyphomicrobiales</taxon>
        <taxon>Phyllobacteriaceae</taxon>
        <taxon>Chelativorans</taxon>
    </lineage>
</organism>